<evidence type="ECO:0000313" key="3">
    <source>
        <dbReference type="EMBL" id="SFQ45562.1"/>
    </source>
</evidence>
<keyword evidence="1" id="KW-0378">Hydrolase</keyword>
<dbReference type="PANTHER" id="PTHR46018">
    <property type="entry name" value="ZINC PHOSPHODIESTERASE ELAC PROTEIN 1"/>
    <property type="match status" value="1"/>
</dbReference>
<proteinExistence type="predicted"/>
<dbReference type="CDD" id="cd07719">
    <property type="entry name" value="arylsulfatase_AtsA-like_MBL-fold"/>
    <property type="match status" value="1"/>
</dbReference>
<dbReference type="PANTHER" id="PTHR46018:SF2">
    <property type="entry name" value="ZINC PHOSPHODIESTERASE ELAC PROTEIN 1"/>
    <property type="match status" value="1"/>
</dbReference>
<dbReference type="GO" id="GO:0042781">
    <property type="term" value="F:3'-tRNA processing endoribonuclease activity"/>
    <property type="evidence" value="ECO:0007669"/>
    <property type="project" value="TreeGrafter"/>
</dbReference>
<feature type="domain" description="Metallo-beta-lactamase" evidence="2">
    <location>
        <begin position="24"/>
        <end position="215"/>
    </location>
</feature>
<dbReference type="STRING" id="93684.SAMN05421853_106103"/>
<dbReference type="Proteomes" id="UP000243106">
    <property type="component" value="Unassembled WGS sequence"/>
</dbReference>
<dbReference type="InterPro" id="IPR044094">
    <property type="entry name" value="AtsA-like_MBL-fold"/>
</dbReference>
<protein>
    <submittedName>
        <fullName evidence="3">Ribonuclease BN, tRNA processing enzyme</fullName>
    </submittedName>
</protein>
<evidence type="ECO:0000313" key="4">
    <source>
        <dbReference type="Proteomes" id="UP000243106"/>
    </source>
</evidence>
<organism evidence="3 4">
    <name type="scientific">Roseivivax halotolerans</name>
    <dbReference type="NCBI Taxonomy" id="93684"/>
    <lineage>
        <taxon>Bacteria</taxon>
        <taxon>Pseudomonadati</taxon>
        <taxon>Pseudomonadota</taxon>
        <taxon>Alphaproteobacteria</taxon>
        <taxon>Rhodobacterales</taxon>
        <taxon>Roseobacteraceae</taxon>
        <taxon>Roseivivax</taxon>
    </lineage>
</organism>
<dbReference type="InterPro" id="IPR036866">
    <property type="entry name" value="RibonucZ/Hydroxyglut_hydro"/>
</dbReference>
<dbReference type="Pfam" id="PF23023">
    <property type="entry name" value="Anti-Pycsar_Apyc1"/>
    <property type="match status" value="1"/>
</dbReference>
<evidence type="ECO:0000256" key="1">
    <source>
        <dbReference type="ARBA" id="ARBA00022801"/>
    </source>
</evidence>
<reference evidence="4" key="1">
    <citation type="submission" date="2016-10" db="EMBL/GenBank/DDBJ databases">
        <authorList>
            <person name="Varghese N."/>
            <person name="Submissions S."/>
        </authorList>
    </citation>
    <scope>NUCLEOTIDE SEQUENCE [LARGE SCALE GENOMIC DNA]</scope>
    <source>
        <strain evidence="4">JCM 10271</strain>
    </source>
</reference>
<sequence length="295" mass="31275">MSGEAAVTLLGTKGGPAIRPGTRMPTATLMQMGGHTILVDAGLGVTRGICDAGIALTELDAILITHLHSDHYLELGPLLHTAWTAGLKRPVPVYGPDGLAAYWQGFLTSMAFDIELRIRDEGRPNLGALAEIKQIPEAGLTVGPVAISSLRNLHPPIVESYALRFECGGQSAVLSGDTAPMHDMVSFASGAELLVHEAMLTAGIDALCKRVGNGDDRLRRHLERSHTPAAEAGRIAHEAGVGALALNHLVPCDDPAFTEEDWQREVRRGWDGPIYIGQDGMRIALAPLAARVGDA</sequence>
<name>A0A1I5YN27_9RHOB</name>
<dbReference type="Gene3D" id="3.60.15.10">
    <property type="entry name" value="Ribonuclease Z/Hydroxyacylglutathione hydrolase-like"/>
    <property type="match status" value="1"/>
</dbReference>
<keyword evidence="4" id="KW-1185">Reference proteome</keyword>
<gene>
    <name evidence="3" type="ORF">SAMN05421853_106103</name>
</gene>
<dbReference type="SUPFAM" id="SSF56281">
    <property type="entry name" value="Metallo-hydrolase/oxidoreductase"/>
    <property type="match status" value="1"/>
</dbReference>
<dbReference type="InterPro" id="IPR001279">
    <property type="entry name" value="Metallo-B-lactamas"/>
</dbReference>
<accession>A0A1I5YN27</accession>
<dbReference type="AlphaFoldDB" id="A0A1I5YN27"/>
<dbReference type="RefSeq" id="WP_093011400.1">
    <property type="nucleotide sequence ID" value="NZ_FOXV01000006.1"/>
</dbReference>
<dbReference type="SMART" id="SM00849">
    <property type="entry name" value="Lactamase_B"/>
    <property type="match status" value="1"/>
</dbReference>
<evidence type="ECO:0000259" key="2">
    <source>
        <dbReference type="SMART" id="SM00849"/>
    </source>
</evidence>
<dbReference type="EMBL" id="FOXV01000006">
    <property type="protein sequence ID" value="SFQ45562.1"/>
    <property type="molecule type" value="Genomic_DNA"/>
</dbReference>